<feature type="region of interest" description="Disordered" evidence="1">
    <location>
        <begin position="1"/>
        <end position="113"/>
    </location>
</feature>
<evidence type="ECO:0000313" key="3">
    <source>
        <dbReference type="EMBL" id="KAK5173604.1"/>
    </source>
</evidence>
<dbReference type="InterPro" id="IPR029058">
    <property type="entry name" value="AB_hydrolase_fold"/>
</dbReference>
<reference evidence="3 4" key="1">
    <citation type="submission" date="2023-08" db="EMBL/GenBank/DDBJ databases">
        <title>Black Yeasts Isolated from many extreme environments.</title>
        <authorList>
            <person name="Coleine C."/>
            <person name="Stajich J.E."/>
            <person name="Selbmann L."/>
        </authorList>
    </citation>
    <scope>NUCLEOTIDE SEQUENCE [LARGE SCALE GENOMIC DNA]</scope>
    <source>
        <strain evidence="3 4">CCFEE 5935</strain>
    </source>
</reference>
<feature type="domain" description="KANL3/Tex30 alpha/beta hydrolase-like" evidence="2">
    <location>
        <begin position="188"/>
        <end position="292"/>
    </location>
</feature>
<organism evidence="3 4">
    <name type="scientific">Saxophila tyrrhenica</name>
    <dbReference type="NCBI Taxonomy" id="1690608"/>
    <lineage>
        <taxon>Eukaryota</taxon>
        <taxon>Fungi</taxon>
        <taxon>Dikarya</taxon>
        <taxon>Ascomycota</taxon>
        <taxon>Pezizomycotina</taxon>
        <taxon>Dothideomycetes</taxon>
        <taxon>Dothideomycetidae</taxon>
        <taxon>Mycosphaerellales</taxon>
        <taxon>Extremaceae</taxon>
        <taxon>Saxophila</taxon>
    </lineage>
</organism>
<accession>A0AAV9PJ26</accession>
<name>A0AAV9PJ26_9PEZI</name>
<dbReference type="InterPro" id="IPR026555">
    <property type="entry name" value="NSL3/Tex30"/>
</dbReference>
<keyword evidence="4" id="KW-1185">Reference proteome</keyword>
<protein>
    <recommendedName>
        <fullName evidence="2">KANL3/Tex30 alpha/beta hydrolase-like domain-containing protein</fullName>
    </recommendedName>
</protein>
<evidence type="ECO:0000313" key="4">
    <source>
        <dbReference type="Proteomes" id="UP001337655"/>
    </source>
</evidence>
<evidence type="ECO:0000256" key="1">
    <source>
        <dbReference type="SAM" id="MobiDB-lite"/>
    </source>
</evidence>
<gene>
    <name evidence="3" type="ORF">LTR77_002285</name>
</gene>
<comment type="caution">
    <text evidence="3">The sequence shown here is derived from an EMBL/GenBank/DDBJ whole genome shotgun (WGS) entry which is preliminary data.</text>
</comment>
<dbReference type="PANTHER" id="PTHR13136">
    <property type="entry name" value="TESTIS DEVELOPMENT PROTEIN PRTD"/>
    <property type="match status" value="1"/>
</dbReference>
<dbReference type="RefSeq" id="XP_064662299.1">
    <property type="nucleotide sequence ID" value="XM_064799544.1"/>
</dbReference>
<dbReference type="EMBL" id="JAVRRT010000003">
    <property type="protein sequence ID" value="KAK5173604.1"/>
    <property type="molecule type" value="Genomic_DNA"/>
</dbReference>
<dbReference type="InterPro" id="IPR046879">
    <property type="entry name" value="KANL3/Tex30_Abhydrolase"/>
</dbReference>
<dbReference type="AlphaFoldDB" id="A0AAV9PJ26"/>
<dbReference type="SUPFAM" id="SSF53474">
    <property type="entry name" value="alpha/beta-Hydrolases"/>
    <property type="match status" value="1"/>
</dbReference>
<evidence type="ECO:0000259" key="2">
    <source>
        <dbReference type="Pfam" id="PF20408"/>
    </source>
</evidence>
<dbReference type="Pfam" id="PF20408">
    <property type="entry name" value="Abhydrolase_11"/>
    <property type="match status" value="1"/>
</dbReference>
<proteinExistence type="predicted"/>
<dbReference type="Proteomes" id="UP001337655">
    <property type="component" value="Unassembled WGS sequence"/>
</dbReference>
<dbReference type="GeneID" id="89923632"/>
<dbReference type="PANTHER" id="PTHR13136:SF11">
    <property type="entry name" value="TESTIS-EXPRESSED PROTEIN 30"/>
    <property type="match status" value="1"/>
</dbReference>
<sequence length="350" mass="36838">MPKRKRNEPPAEESTPSTSKDETTEASTTRVTRSRNKPPNAPSTTTTSPPPKAQKESPKPPIPTSSFASTEPTATNSPNEDAFHASTIPHPQKDKGPIQCQRHGPSSVPPSLVFTHGAGGDLANEGVQLFCEGFAATGRMVWAFEGSMNLKSRVSGFDAVLAHLSNAGAGGEGEGEGEDEGVVKANGGTIALGGTSMGARAAVVAATNANASQRSPAVEAVVLASYPLIGASKGDVRDQILYDLPADIDVLFICGTEDSMCPLPHLNSVRGRMEARSWLIRVQDAAHGLGLKGKGKGAKAGTEALRREVGVLASEWLTHRDGDGERGRVREVRWDAERGEVQTGEWCEEG</sequence>
<feature type="compositionally biased region" description="Polar residues" evidence="1">
    <location>
        <begin position="64"/>
        <end position="79"/>
    </location>
</feature>
<dbReference type="Gene3D" id="3.40.50.1820">
    <property type="entry name" value="alpha/beta hydrolase"/>
    <property type="match status" value="1"/>
</dbReference>